<evidence type="ECO:0000313" key="2">
    <source>
        <dbReference type="Proteomes" id="UP000053257"/>
    </source>
</evidence>
<organism evidence="1 2">
    <name type="scientific">Phlebiopsis gigantea (strain 11061_1 CR5-6)</name>
    <name type="common">White-rot fungus</name>
    <name type="synonym">Peniophora gigantea</name>
    <dbReference type="NCBI Taxonomy" id="745531"/>
    <lineage>
        <taxon>Eukaryota</taxon>
        <taxon>Fungi</taxon>
        <taxon>Dikarya</taxon>
        <taxon>Basidiomycota</taxon>
        <taxon>Agaricomycotina</taxon>
        <taxon>Agaricomycetes</taxon>
        <taxon>Polyporales</taxon>
        <taxon>Phanerochaetaceae</taxon>
        <taxon>Phlebiopsis</taxon>
    </lineage>
</organism>
<evidence type="ECO:0000313" key="1">
    <source>
        <dbReference type="EMBL" id="KIP07688.1"/>
    </source>
</evidence>
<dbReference type="HOGENOM" id="CLU_2758664_0_0_1"/>
<reference evidence="1 2" key="1">
    <citation type="journal article" date="2014" name="PLoS Genet.">
        <title>Analysis of the Phlebiopsis gigantea genome, transcriptome and secretome provides insight into its pioneer colonization strategies of wood.</title>
        <authorList>
            <person name="Hori C."/>
            <person name="Ishida T."/>
            <person name="Igarashi K."/>
            <person name="Samejima M."/>
            <person name="Suzuki H."/>
            <person name="Master E."/>
            <person name="Ferreira P."/>
            <person name="Ruiz-Duenas F.J."/>
            <person name="Held B."/>
            <person name="Canessa P."/>
            <person name="Larrondo L.F."/>
            <person name="Schmoll M."/>
            <person name="Druzhinina I.S."/>
            <person name="Kubicek C.P."/>
            <person name="Gaskell J.A."/>
            <person name="Kersten P."/>
            <person name="St John F."/>
            <person name="Glasner J."/>
            <person name="Sabat G."/>
            <person name="Splinter BonDurant S."/>
            <person name="Syed K."/>
            <person name="Yadav J."/>
            <person name="Mgbeahuruike A.C."/>
            <person name="Kovalchuk A."/>
            <person name="Asiegbu F.O."/>
            <person name="Lackner G."/>
            <person name="Hoffmeister D."/>
            <person name="Rencoret J."/>
            <person name="Gutierrez A."/>
            <person name="Sun H."/>
            <person name="Lindquist E."/>
            <person name="Barry K."/>
            <person name="Riley R."/>
            <person name="Grigoriev I.V."/>
            <person name="Henrissat B."/>
            <person name="Kues U."/>
            <person name="Berka R.M."/>
            <person name="Martinez A.T."/>
            <person name="Covert S.F."/>
            <person name="Blanchette R.A."/>
            <person name="Cullen D."/>
        </authorList>
    </citation>
    <scope>NUCLEOTIDE SEQUENCE [LARGE SCALE GENOMIC DNA]</scope>
    <source>
        <strain evidence="1 2">11061_1 CR5-6</strain>
    </source>
</reference>
<dbReference type="Proteomes" id="UP000053257">
    <property type="component" value="Unassembled WGS sequence"/>
</dbReference>
<sequence>MSTRIDIRLSIFHKSFFSNALLAAVSLNPTSVSSSQSQSVLPIMQGRRWSSRRKLSCVRVRYFVLSAPAG</sequence>
<gene>
    <name evidence="1" type="ORF">PHLGIDRAFT_409598</name>
</gene>
<name>A0A0C3PM45_PHLG1</name>
<proteinExistence type="predicted"/>
<protein>
    <submittedName>
        <fullName evidence="1">Uncharacterized protein</fullName>
    </submittedName>
</protein>
<accession>A0A0C3PM45</accession>
<keyword evidence="2" id="KW-1185">Reference proteome</keyword>
<dbReference type="EMBL" id="KN840492">
    <property type="protein sequence ID" value="KIP07688.1"/>
    <property type="molecule type" value="Genomic_DNA"/>
</dbReference>
<dbReference type="AlphaFoldDB" id="A0A0C3PM45"/>